<dbReference type="GO" id="GO:0005739">
    <property type="term" value="C:mitochondrion"/>
    <property type="evidence" value="ECO:0007669"/>
    <property type="project" value="TreeGrafter"/>
</dbReference>
<proteinExistence type="predicted"/>
<evidence type="ECO:0000256" key="4">
    <source>
        <dbReference type="ARBA" id="ARBA00023235"/>
    </source>
</evidence>
<dbReference type="Gene3D" id="2.40.100.10">
    <property type="entry name" value="Cyclophilin-like"/>
    <property type="match status" value="1"/>
</dbReference>
<feature type="coiled-coil region" evidence="6">
    <location>
        <begin position="509"/>
        <end position="543"/>
    </location>
</feature>
<evidence type="ECO:0000256" key="2">
    <source>
        <dbReference type="ARBA" id="ARBA00013194"/>
    </source>
</evidence>
<keyword evidence="6" id="KW-0175">Coiled coil</keyword>
<keyword evidence="4" id="KW-0413">Isomerase</keyword>
<feature type="domain" description="PPIase cyclophilin-type" evidence="7">
    <location>
        <begin position="40"/>
        <end position="196"/>
    </location>
</feature>
<dbReference type="SMART" id="SM00028">
    <property type="entry name" value="TPR"/>
    <property type="match status" value="2"/>
</dbReference>
<sequence>MIEKSCVSTNPIVFLDIKIGRENGELNVLPPTKIELQTNLIQKMICGILVGRIVIELRKDICPKTCENFRSLCTGEKGLCYRGSKFHKVIKLCHAQGGDIKNYNGTSGETIYGKYFEDENFTLKHDAGVVSMANFGEPNTNNSQFFITSIECPHFDGTNVVFGKVLKGLPLVSEMENCTNDDGVPQKPILISNCGEFKIEEDWGYLDNDETMDTLPPFPADWERYEDNFSMSEKLEILSIIKESGNYFYRRGDFVKSARKYKKLTRFYNFFKDHTHDDNEKASLDTFQLVNLTNLAATELKLQDFNDVIFSCNAAIKLDPNNSKAFYRRGVANLALNNYEMSLDDLKVAHKLLPGNKAILKEFDRAKKYLLDYRAGRNMPDIGVKNEVRSETSDIEDESHEVLDKINKESESKQELNLNLTEPELDEKSEIISKLQRKLSRSQAEFLTLNRLHQQKSFIMTLLKNELQCRDQKMKSMIEEETLTNAKLAEAKKLIEDTFDVKNSMMKTLSECIEKCEKMQREIEELKIAVVRYEKSNEEREQLDNFADPDINDNEIAIDIKIEALEIVDNQEDNIEQQVKVINVNEDITTM</sequence>
<keyword evidence="9" id="KW-1185">Reference proteome</keyword>
<dbReference type="Pfam" id="PF00160">
    <property type="entry name" value="Pro_isomerase"/>
    <property type="match status" value="1"/>
</dbReference>
<gene>
    <name evidence="8" type="ORF">CLUMA_CG012853</name>
</gene>
<dbReference type="STRING" id="568069.A0A1J1IKC8"/>
<comment type="catalytic activity">
    <reaction evidence="1">
        <text>[protein]-peptidylproline (omega=180) = [protein]-peptidylproline (omega=0)</text>
        <dbReference type="Rhea" id="RHEA:16237"/>
        <dbReference type="Rhea" id="RHEA-COMP:10747"/>
        <dbReference type="Rhea" id="RHEA-COMP:10748"/>
        <dbReference type="ChEBI" id="CHEBI:83833"/>
        <dbReference type="ChEBI" id="CHEBI:83834"/>
        <dbReference type="EC" id="5.2.1.8"/>
    </reaction>
</comment>
<dbReference type="InterPro" id="IPR002130">
    <property type="entry name" value="Cyclophilin-type_PPIase_dom"/>
</dbReference>
<dbReference type="GO" id="GO:0016018">
    <property type="term" value="F:cyclosporin A binding"/>
    <property type="evidence" value="ECO:0007669"/>
    <property type="project" value="TreeGrafter"/>
</dbReference>
<dbReference type="OrthoDB" id="407558at2759"/>
<dbReference type="Gene3D" id="1.25.40.10">
    <property type="entry name" value="Tetratricopeptide repeat domain"/>
    <property type="match status" value="1"/>
</dbReference>
<evidence type="ECO:0000259" key="7">
    <source>
        <dbReference type="PROSITE" id="PS50072"/>
    </source>
</evidence>
<dbReference type="PANTHER" id="PTHR11071:SF497">
    <property type="entry name" value="CYCLOPHILIN 40, ISOFORM A"/>
    <property type="match status" value="1"/>
</dbReference>
<dbReference type="GO" id="GO:0006457">
    <property type="term" value="P:protein folding"/>
    <property type="evidence" value="ECO:0007669"/>
    <property type="project" value="TreeGrafter"/>
</dbReference>
<dbReference type="PROSITE" id="PS50005">
    <property type="entry name" value="TPR"/>
    <property type="match status" value="1"/>
</dbReference>
<dbReference type="EMBL" id="CVRI01000051">
    <property type="protein sequence ID" value="CRK99534.1"/>
    <property type="molecule type" value="Genomic_DNA"/>
</dbReference>
<evidence type="ECO:0000256" key="1">
    <source>
        <dbReference type="ARBA" id="ARBA00000971"/>
    </source>
</evidence>
<evidence type="ECO:0000256" key="3">
    <source>
        <dbReference type="ARBA" id="ARBA00023110"/>
    </source>
</evidence>
<evidence type="ECO:0000256" key="6">
    <source>
        <dbReference type="SAM" id="Coils"/>
    </source>
</evidence>
<dbReference type="FunFam" id="2.40.100.10:FF:000025">
    <property type="entry name" value="Peptidyl-prolyl cis-trans isomerase CYP19-2"/>
    <property type="match status" value="1"/>
</dbReference>
<dbReference type="PANTHER" id="PTHR11071">
    <property type="entry name" value="PEPTIDYL-PROLYL CIS-TRANS ISOMERASE"/>
    <property type="match status" value="1"/>
</dbReference>
<evidence type="ECO:0000256" key="5">
    <source>
        <dbReference type="PROSITE-ProRule" id="PRU00339"/>
    </source>
</evidence>
<feature type="repeat" description="TPR" evidence="5">
    <location>
        <begin position="323"/>
        <end position="356"/>
    </location>
</feature>
<accession>A0A1J1IKC8</accession>
<name>A0A1J1IKC8_9DIPT</name>
<keyword evidence="5" id="KW-0802">TPR repeat</keyword>
<evidence type="ECO:0000313" key="8">
    <source>
        <dbReference type="EMBL" id="CRK99534.1"/>
    </source>
</evidence>
<dbReference type="AlphaFoldDB" id="A0A1J1IKC8"/>
<dbReference type="EC" id="5.2.1.8" evidence="2"/>
<keyword evidence="3" id="KW-0697">Rotamase</keyword>
<dbReference type="PRINTS" id="PR00153">
    <property type="entry name" value="CSAPPISMRASE"/>
</dbReference>
<dbReference type="SUPFAM" id="SSF48452">
    <property type="entry name" value="TPR-like"/>
    <property type="match status" value="1"/>
</dbReference>
<organism evidence="8 9">
    <name type="scientific">Clunio marinus</name>
    <dbReference type="NCBI Taxonomy" id="568069"/>
    <lineage>
        <taxon>Eukaryota</taxon>
        <taxon>Metazoa</taxon>
        <taxon>Ecdysozoa</taxon>
        <taxon>Arthropoda</taxon>
        <taxon>Hexapoda</taxon>
        <taxon>Insecta</taxon>
        <taxon>Pterygota</taxon>
        <taxon>Neoptera</taxon>
        <taxon>Endopterygota</taxon>
        <taxon>Diptera</taxon>
        <taxon>Nematocera</taxon>
        <taxon>Chironomoidea</taxon>
        <taxon>Chironomidae</taxon>
        <taxon>Clunio</taxon>
    </lineage>
</organism>
<dbReference type="SUPFAM" id="SSF50891">
    <property type="entry name" value="Cyclophilin-like"/>
    <property type="match status" value="1"/>
</dbReference>
<dbReference type="InterPro" id="IPR011990">
    <property type="entry name" value="TPR-like_helical_dom_sf"/>
</dbReference>
<dbReference type="Proteomes" id="UP000183832">
    <property type="component" value="Unassembled WGS sequence"/>
</dbReference>
<reference evidence="8 9" key="1">
    <citation type="submission" date="2015-04" db="EMBL/GenBank/DDBJ databases">
        <authorList>
            <person name="Syromyatnikov M.Y."/>
            <person name="Popov V.N."/>
        </authorList>
    </citation>
    <scope>NUCLEOTIDE SEQUENCE [LARGE SCALE GENOMIC DNA]</scope>
</reference>
<evidence type="ECO:0000313" key="9">
    <source>
        <dbReference type="Proteomes" id="UP000183832"/>
    </source>
</evidence>
<dbReference type="GO" id="GO:0003755">
    <property type="term" value="F:peptidyl-prolyl cis-trans isomerase activity"/>
    <property type="evidence" value="ECO:0007669"/>
    <property type="project" value="UniProtKB-KW"/>
</dbReference>
<dbReference type="InterPro" id="IPR029000">
    <property type="entry name" value="Cyclophilin-like_dom_sf"/>
</dbReference>
<protein>
    <recommendedName>
        <fullName evidence="2">peptidylprolyl isomerase</fullName>
        <ecNumber evidence="2">5.2.1.8</ecNumber>
    </recommendedName>
</protein>
<dbReference type="InterPro" id="IPR019734">
    <property type="entry name" value="TPR_rpt"/>
</dbReference>
<dbReference type="PROSITE" id="PS50072">
    <property type="entry name" value="CSA_PPIASE_2"/>
    <property type="match status" value="1"/>
</dbReference>